<keyword evidence="2" id="KW-1133">Transmembrane helix</keyword>
<protein>
    <recommendedName>
        <fullName evidence="3">Sulfotransferase domain-containing protein</fullName>
    </recommendedName>
</protein>
<evidence type="ECO:0000256" key="1">
    <source>
        <dbReference type="SAM" id="MobiDB-lite"/>
    </source>
</evidence>
<sequence>MTDTSVRKTASTIASFFDGSITVNGRASFFSVERRLSNLLKVLAITFLITICCLLTAQNAKLLPTATATPPAHRRLDWTSQCTPDILSSLLSPPLRPTTPLLKKPAYIASFPGSGDKIFSKYLVEALSGLQVGEAAVSPSLYKMQETGGSGEYGGQGEVVAVRTHFPHTSGKLASWDGEIPRVIVILRNPLHAIPSYFNEVYEIRNHLPPGSSKDEQHQADTHATWIKWRDAQYPSQTMLYRRFVSFWMERHIEDDNNRIFFTYEELTDWYKGPGDAKRMQTFLEKGLKENVLEMVKGGALEGVTVEDREKIDKLTSDATKNLVREGDAPCIWKELIFPTSSTQHTRRLQSVDLPYSSSAGGEWDPIERPLTPENLAALSQMLLELMNRWSRHQRLLNILAGYHREVNKLYLQVVEKLEVQKPQLSLDVGANEKGGEQAKDSASDSTNSVPQANNPRMQKRFHIIQASPPLTGSTVATNWLIGLFEPFSDYAYMSGNWPENPIKQSGHDANIETHIVTKTDDLELVQMYKKIRPLFDEVFFVVSYIQSDLDTTVKAELCQYKNVLCIPYEELVFTNEEELRSMVGRLTATLKTRFEYFFGTPDWLTETDELNSFKRLQDMVRAKTDMAGESLEVTDLKFGIHGGGQR</sequence>
<dbReference type="SUPFAM" id="SSF52540">
    <property type="entry name" value="P-loop containing nucleoside triphosphate hydrolases"/>
    <property type="match status" value="1"/>
</dbReference>
<name>A0ABD3QYS9_9STRA</name>
<dbReference type="Pfam" id="PF00685">
    <property type="entry name" value="Sulfotransfer_1"/>
    <property type="match status" value="1"/>
</dbReference>
<feature type="compositionally biased region" description="Basic and acidic residues" evidence="1">
    <location>
        <begin position="434"/>
        <end position="443"/>
    </location>
</feature>
<dbReference type="EMBL" id="JABMIG020000002">
    <property type="protein sequence ID" value="KAL3805569.1"/>
    <property type="molecule type" value="Genomic_DNA"/>
</dbReference>
<dbReference type="Gene3D" id="3.40.50.300">
    <property type="entry name" value="P-loop containing nucleotide triphosphate hydrolases"/>
    <property type="match status" value="1"/>
</dbReference>
<dbReference type="InterPro" id="IPR000863">
    <property type="entry name" value="Sulfotransferase_dom"/>
</dbReference>
<feature type="domain" description="Sulfotransferase" evidence="3">
    <location>
        <begin position="162"/>
        <end position="294"/>
    </location>
</feature>
<evidence type="ECO:0000259" key="3">
    <source>
        <dbReference type="Pfam" id="PF00685"/>
    </source>
</evidence>
<dbReference type="AlphaFoldDB" id="A0ABD3QYS9"/>
<proteinExistence type="predicted"/>
<dbReference type="InterPro" id="IPR027417">
    <property type="entry name" value="P-loop_NTPase"/>
</dbReference>
<gene>
    <name evidence="4" type="ORF">HJC23_005813</name>
</gene>
<evidence type="ECO:0000313" key="4">
    <source>
        <dbReference type="EMBL" id="KAL3805569.1"/>
    </source>
</evidence>
<feature type="region of interest" description="Disordered" evidence="1">
    <location>
        <begin position="429"/>
        <end position="454"/>
    </location>
</feature>
<evidence type="ECO:0000313" key="5">
    <source>
        <dbReference type="Proteomes" id="UP001516023"/>
    </source>
</evidence>
<organism evidence="4 5">
    <name type="scientific">Cyclotella cryptica</name>
    <dbReference type="NCBI Taxonomy" id="29204"/>
    <lineage>
        <taxon>Eukaryota</taxon>
        <taxon>Sar</taxon>
        <taxon>Stramenopiles</taxon>
        <taxon>Ochrophyta</taxon>
        <taxon>Bacillariophyta</taxon>
        <taxon>Coscinodiscophyceae</taxon>
        <taxon>Thalassiosirophycidae</taxon>
        <taxon>Stephanodiscales</taxon>
        <taxon>Stephanodiscaceae</taxon>
        <taxon>Cyclotella</taxon>
    </lineage>
</organism>
<feature type="compositionally biased region" description="Polar residues" evidence="1">
    <location>
        <begin position="444"/>
        <end position="454"/>
    </location>
</feature>
<evidence type="ECO:0000256" key="2">
    <source>
        <dbReference type="SAM" id="Phobius"/>
    </source>
</evidence>
<keyword evidence="2" id="KW-0812">Transmembrane</keyword>
<reference evidence="4 5" key="1">
    <citation type="journal article" date="2020" name="G3 (Bethesda)">
        <title>Improved Reference Genome for Cyclotella cryptica CCMP332, a Model for Cell Wall Morphogenesis, Salinity Adaptation, and Lipid Production in Diatoms (Bacillariophyta).</title>
        <authorList>
            <person name="Roberts W.R."/>
            <person name="Downey K.M."/>
            <person name="Ruck E.C."/>
            <person name="Traller J.C."/>
            <person name="Alverson A.J."/>
        </authorList>
    </citation>
    <scope>NUCLEOTIDE SEQUENCE [LARGE SCALE GENOMIC DNA]</scope>
    <source>
        <strain evidence="4 5">CCMP332</strain>
    </source>
</reference>
<feature type="transmembrane region" description="Helical" evidence="2">
    <location>
        <begin position="39"/>
        <end position="57"/>
    </location>
</feature>
<accession>A0ABD3QYS9</accession>
<keyword evidence="5" id="KW-1185">Reference proteome</keyword>
<comment type="caution">
    <text evidence="4">The sequence shown here is derived from an EMBL/GenBank/DDBJ whole genome shotgun (WGS) entry which is preliminary data.</text>
</comment>
<keyword evidence="2" id="KW-0472">Membrane</keyword>
<dbReference type="Proteomes" id="UP001516023">
    <property type="component" value="Unassembled WGS sequence"/>
</dbReference>